<dbReference type="CDD" id="cd01188">
    <property type="entry name" value="INT_RitA_C_like"/>
    <property type="match status" value="1"/>
</dbReference>
<dbReference type="InterPro" id="IPR013762">
    <property type="entry name" value="Integrase-like_cat_sf"/>
</dbReference>
<dbReference type="PANTHER" id="PTHR30349:SF90">
    <property type="entry name" value="TYROSINE RECOMBINASE XERD"/>
    <property type="match status" value="1"/>
</dbReference>
<dbReference type="EMBL" id="JACIIK010000031">
    <property type="protein sequence ID" value="MBB6207504.1"/>
    <property type="molecule type" value="Genomic_DNA"/>
</dbReference>
<proteinExistence type="predicted"/>
<name>A0AAW3V956_9BURK</name>
<gene>
    <name evidence="4" type="ORF">GGD69_008416</name>
</gene>
<dbReference type="GO" id="GO:0003677">
    <property type="term" value="F:DNA binding"/>
    <property type="evidence" value="ECO:0007669"/>
    <property type="project" value="InterPro"/>
</dbReference>
<evidence type="ECO:0000313" key="5">
    <source>
        <dbReference type="Proteomes" id="UP000518681"/>
    </source>
</evidence>
<comment type="caution">
    <text evidence="4">The sequence shown here is derived from an EMBL/GenBank/DDBJ whole genome shotgun (WGS) entry which is preliminary data.</text>
</comment>
<evidence type="ECO:0000256" key="2">
    <source>
        <dbReference type="ARBA" id="ARBA00023172"/>
    </source>
</evidence>
<dbReference type="InterPro" id="IPR050090">
    <property type="entry name" value="Tyrosine_recombinase_XerCD"/>
</dbReference>
<dbReference type="RefSeq" id="WP_081923035.1">
    <property type="nucleotide sequence ID" value="NZ_CP099644.1"/>
</dbReference>
<dbReference type="Gene3D" id="1.10.443.10">
    <property type="entry name" value="Intergrase catalytic core"/>
    <property type="match status" value="1"/>
</dbReference>
<organism evidence="4 5">
    <name type="scientific">Paraburkholderia fungorum</name>
    <dbReference type="NCBI Taxonomy" id="134537"/>
    <lineage>
        <taxon>Bacteria</taxon>
        <taxon>Pseudomonadati</taxon>
        <taxon>Pseudomonadota</taxon>
        <taxon>Betaproteobacteria</taxon>
        <taxon>Burkholderiales</taxon>
        <taxon>Burkholderiaceae</taxon>
        <taxon>Paraburkholderia</taxon>
    </lineage>
</organism>
<accession>A0AAW3V956</accession>
<sequence>MIKTNSSDGFGTRPRGSARANLCVELPDELNRWVDDFDRHLSRVVGLAATTRHQYCFYVRRFLAELRVAAFPDRSALRAEAFTNFVRQEAGRLHGHSRNQPGTAMRAWLRYLVFCGVVNTGLEAAIPSMPQWKHASLPVHLTIDETERVLGAALDSSPHELRNHAIVLILARMGLRACEVRHLTLDDINWAEGCVGIAPGKSHRERRLPLPRDVGEALYAYLHHERPASLCRTIFLSTKEPYGPILDSSVISRTVRRAMTRAGVVGIPAAAHALRHTAATQMVCRGANFKDIADVLGHASLATTAIYAKLDVAKLVQVALPWPGARS</sequence>
<feature type="domain" description="Tyr recombinase" evidence="3">
    <location>
        <begin position="136"/>
        <end position="320"/>
    </location>
</feature>
<dbReference type="Proteomes" id="UP000518681">
    <property type="component" value="Unassembled WGS sequence"/>
</dbReference>
<evidence type="ECO:0000256" key="1">
    <source>
        <dbReference type="ARBA" id="ARBA00022908"/>
    </source>
</evidence>
<evidence type="ECO:0000259" key="3">
    <source>
        <dbReference type="PROSITE" id="PS51898"/>
    </source>
</evidence>
<protein>
    <submittedName>
        <fullName evidence="4">Site-specific recombinase XerD</fullName>
    </submittedName>
</protein>
<dbReference type="PANTHER" id="PTHR30349">
    <property type="entry name" value="PHAGE INTEGRASE-RELATED"/>
    <property type="match status" value="1"/>
</dbReference>
<keyword evidence="2" id="KW-0233">DNA recombination</keyword>
<dbReference type="GO" id="GO:0015074">
    <property type="term" value="P:DNA integration"/>
    <property type="evidence" value="ECO:0007669"/>
    <property type="project" value="UniProtKB-KW"/>
</dbReference>
<dbReference type="SUPFAM" id="SSF56349">
    <property type="entry name" value="DNA breaking-rejoining enzymes"/>
    <property type="match status" value="1"/>
</dbReference>
<dbReference type="InterPro" id="IPR002104">
    <property type="entry name" value="Integrase_catalytic"/>
</dbReference>
<dbReference type="InterPro" id="IPR011010">
    <property type="entry name" value="DNA_brk_join_enz"/>
</dbReference>
<dbReference type="GO" id="GO:0006310">
    <property type="term" value="P:DNA recombination"/>
    <property type="evidence" value="ECO:0007669"/>
    <property type="project" value="UniProtKB-KW"/>
</dbReference>
<dbReference type="Pfam" id="PF00589">
    <property type="entry name" value="Phage_integrase"/>
    <property type="match status" value="1"/>
</dbReference>
<keyword evidence="1" id="KW-0229">DNA integration</keyword>
<reference evidence="4 5" key="1">
    <citation type="submission" date="2020-08" db="EMBL/GenBank/DDBJ databases">
        <title>Genomic Encyclopedia of Type Strains, Phase IV (KMG-V): Genome sequencing to study the core and pangenomes of soil and plant-associated prokaryotes.</title>
        <authorList>
            <person name="Whitman W."/>
        </authorList>
    </citation>
    <scope>NUCLEOTIDE SEQUENCE [LARGE SCALE GENOMIC DNA]</scope>
    <source>
        <strain evidence="4 5">SEMIA 4013</strain>
    </source>
</reference>
<dbReference type="AlphaFoldDB" id="A0AAW3V956"/>
<evidence type="ECO:0000313" key="4">
    <source>
        <dbReference type="EMBL" id="MBB6207504.1"/>
    </source>
</evidence>
<dbReference type="PROSITE" id="PS51898">
    <property type="entry name" value="TYR_RECOMBINASE"/>
    <property type="match status" value="1"/>
</dbReference>